<evidence type="ECO:0000259" key="2">
    <source>
        <dbReference type="PROSITE" id="PS50011"/>
    </source>
</evidence>
<accession>A0A6A6PAV2</accession>
<dbReference type="AlphaFoldDB" id="A0A6A6PAV2"/>
<dbReference type="GO" id="GO:0005524">
    <property type="term" value="F:ATP binding"/>
    <property type="evidence" value="ECO:0007669"/>
    <property type="project" value="InterPro"/>
</dbReference>
<gene>
    <name evidence="3" type="ORF">BDY21DRAFT_266020</name>
</gene>
<dbReference type="OrthoDB" id="5800476at2759"/>
<keyword evidence="4" id="KW-1185">Reference proteome</keyword>
<dbReference type="Gene3D" id="1.10.510.10">
    <property type="entry name" value="Transferase(Phosphotransferase) domain 1"/>
    <property type="match status" value="1"/>
</dbReference>
<evidence type="ECO:0000313" key="4">
    <source>
        <dbReference type="Proteomes" id="UP000799766"/>
    </source>
</evidence>
<name>A0A6A6PAV2_9PEZI</name>
<evidence type="ECO:0000313" key="3">
    <source>
        <dbReference type="EMBL" id="KAF2461094.1"/>
    </source>
</evidence>
<dbReference type="InterPro" id="IPR008271">
    <property type="entry name" value="Ser/Thr_kinase_AS"/>
</dbReference>
<feature type="non-terminal residue" evidence="3">
    <location>
        <position position="302"/>
    </location>
</feature>
<keyword evidence="3" id="KW-0808">Transferase</keyword>
<dbReference type="EC" id="2.7.11.1" evidence="1"/>
<keyword evidence="3" id="KW-0418">Kinase</keyword>
<dbReference type="SMART" id="SM00220">
    <property type="entry name" value="S_TKc"/>
    <property type="match status" value="1"/>
</dbReference>
<dbReference type="PROSITE" id="PS50011">
    <property type="entry name" value="PROTEIN_KINASE_DOM"/>
    <property type="match status" value="1"/>
</dbReference>
<dbReference type="InterPro" id="IPR000719">
    <property type="entry name" value="Prot_kinase_dom"/>
</dbReference>
<proteinExistence type="predicted"/>
<dbReference type="Pfam" id="PF00069">
    <property type="entry name" value="Pkinase"/>
    <property type="match status" value="1"/>
</dbReference>
<dbReference type="InterPro" id="IPR050235">
    <property type="entry name" value="CK1_Ser-Thr_kinase"/>
</dbReference>
<dbReference type="GO" id="GO:0004674">
    <property type="term" value="F:protein serine/threonine kinase activity"/>
    <property type="evidence" value="ECO:0007669"/>
    <property type="project" value="UniProtKB-EC"/>
</dbReference>
<feature type="non-terminal residue" evidence="3">
    <location>
        <position position="1"/>
    </location>
</feature>
<protein>
    <recommendedName>
        <fullName evidence="1">non-specific serine/threonine protein kinase</fullName>
        <ecNumber evidence="1">2.7.11.1</ecNumber>
    </recommendedName>
</protein>
<evidence type="ECO:0000256" key="1">
    <source>
        <dbReference type="ARBA" id="ARBA00012513"/>
    </source>
</evidence>
<dbReference type="PANTHER" id="PTHR11909">
    <property type="entry name" value="CASEIN KINASE-RELATED"/>
    <property type="match status" value="1"/>
</dbReference>
<organism evidence="3 4">
    <name type="scientific">Lineolata rhizophorae</name>
    <dbReference type="NCBI Taxonomy" id="578093"/>
    <lineage>
        <taxon>Eukaryota</taxon>
        <taxon>Fungi</taxon>
        <taxon>Dikarya</taxon>
        <taxon>Ascomycota</taxon>
        <taxon>Pezizomycotina</taxon>
        <taxon>Dothideomycetes</taxon>
        <taxon>Dothideomycetes incertae sedis</taxon>
        <taxon>Lineolatales</taxon>
        <taxon>Lineolataceae</taxon>
        <taxon>Lineolata</taxon>
    </lineage>
</organism>
<feature type="domain" description="Protein kinase" evidence="2">
    <location>
        <begin position="5"/>
        <end position="302"/>
    </location>
</feature>
<dbReference type="EMBL" id="MU001672">
    <property type="protein sequence ID" value="KAF2461094.1"/>
    <property type="molecule type" value="Genomic_DNA"/>
</dbReference>
<dbReference type="CDD" id="cd14016">
    <property type="entry name" value="STKc_CK1"/>
    <property type="match status" value="1"/>
</dbReference>
<dbReference type="Proteomes" id="UP000799766">
    <property type="component" value="Unassembled WGS sequence"/>
</dbReference>
<dbReference type="SUPFAM" id="SSF56112">
    <property type="entry name" value="Protein kinase-like (PK-like)"/>
    <property type="match status" value="1"/>
</dbReference>
<dbReference type="InterPro" id="IPR011009">
    <property type="entry name" value="Kinase-like_dom_sf"/>
</dbReference>
<dbReference type="PROSITE" id="PS00108">
    <property type="entry name" value="PROTEIN_KINASE_ST"/>
    <property type="match status" value="1"/>
</dbReference>
<sequence>VAGKWRLIEKISNGGFGVVYRAVNVFDNTIYAVKVERELMQKDSALRNELRVYNNILRSDPNSSGTGIARIFHYGHVDKDYRALVMQRLGPSLEDLFQYCGRSFSLKTVLMLGEQMIQRLEYLHVRNIIHQDIKPENFMMGLANGVDGAIVYIADFGLSKDFESTPPFPHKSTAPQLPQGTTRYCSVKAHRGHLQSYRDDLECLGYVLIYFLRGGRLPWCGLRNGRPTMTDEEHARAVMQIKMSISVQKLCEGLPEEFARYFEHICALRYGEVPRYAYLRGLFWELYRSRGYAQDNVYDWSI</sequence>
<reference evidence="3" key="1">
    <citation type="journal article" date="2020" name="Stud. Mycol.">
        <title>101 Dothideomycetes genomes: a test case for predicting lifestyles and emergence of pathogens.</title>
        <authorList>
            <person name="Haridas S."/>
            <person name="Albert R."/>
            <person name="Binder M."/>
            <person name="Bloem J."/>
            <person name="Labutti K."/>
            <person name="Salamov A."/>
            <person name="Andreopoulos B."/>
            <person name="Baker S."/>
            <person name="Barry K."/>
            <person name="Bills G."/>
            <person name="Bluhm B."/>
            <person name="Cannon C."/>
            <person name="Castanera R."/>
            <person name="Culley D."/>
            <person name="Daum C."/>
            <person name="Ezra D."/>
            <person name="Gonzalez J."/>
            <person name="Henrissat B."/>
            <person name="Kuo A."/>
            <person name="Liang C."/>
            <person name="Lipzen A."/>
            <person name="Lutzoni F."/>
            <person name="Magnuson J."/>
            <person name="Mondo S."/>
            <person name="Nolan M."/>
            <person name="Ohm R."/>
            <person name="Pangilinan J."/>
            <person name="Park H.-J."/>
            <person name="Ramirez L."/>
            <person name="Alfaro M."/>
            <person name="Sun H."/>
            <person name="Tritt A."/>
            <person name="Yoshinaga Y."/>
            <person name="Zwiers L.-H."/>
            <person name="Turgeon B."/>
            <person name="Goodwin S."/>
            <person name="Spatafora J."/>
            <person name="Crous P."/>
            <person name="Grigoriev I."/>
        </authorList>
    </citation>
    <scope>NUCLEOTIDE SEQUENCE</scope>
    <source>
        <strain evidence="3">ATCC 16933</strain>
    </source>
</reference>